<reference evidence="1 2" key="1">
    <citation type="journal article" date="2023" name="ACS Omega">
        <title>Identification of the Neoaspergillic Acid Biosynthesis Gene Cluster by Establishing an In Vitro CRISPR-Ribonucleoprotein Genetic System in Aspergillus melleus.</title>
        <authorList>
            <person name="Yuan B."/>
            <person name="Grau M.F."/>
            <person name="Murata R.M."/>
            <person name="Torok T."/>
            <person name="Venkateswaran K."/>
            <person name="Stajich J.E."/>
            <person name="Wang C.C.C."/>
        </authorList>
    </citation>
    <scope>NUCLEOTIDE SEQUENCE [LARGE SCALE GENOMIC DNA]</scope>
    <source>
        <strain evidence="1 2">IMV 1140</strain>
    </source>
</reference>
<proteinExistence type="predicted"/>
<accession>A0ACC3B713</accession>
<dbReference type="EMBL" id="JAOPJF010000019">
    <property type="protein sequence ID" value="KAK1146205.1"/>
    <property type="molecule type" value="Genomic_DNA"/>
</dbReference>
<comment type="caution">
    <text evidence="1">The sequence shown here is derived from an EMBL/GenBank/DDBJ whole genome shotgun (WGS) entry which is preliminary data.</text>
</comment>
<dbReference type="Proteomes" id="UP001177260">
    <property type="component" value="Unassembled WGS sequence"/>
</dbReference>
<gene>
    <name evidence="1" type="primary">cip2</name>
    <name evidence="1" type="ORF">N8T08_003295</name>
</gene>
<keyword evidence="2" id="KW-1185">Reference proteome</keyword>
<sequence length="381" mass="41135">MTLKHLLAQCPDLPPLSELNVTSTLPDPFSWYPVSNTDRVATKEDWECRRQHISTLLQQLELGTKPPTPSDISASFVQNKLSITVFEGSKQIAFDVSIAYPSGGGEGPFPAMIAYGALTLPLPEGVATITFDNGVIAQQTDQSSRGKGLFYDLYGSDYSAGAMMAWAWGVSVILDALESTPSAKIDPAKVGVTGCSRNGKGALVAGAFDARVALTVPQESGTGGTGCWRLCEAEDGGSGDVQTAGQIVQENVWFSTALNSYVDQVDRLPYDHHMLAGLVAPRALLSIDNVGYQWLGPWSSLGCMSTARLVWDALGVSDHMGYSLSTDHSHCAFPDQQKGDLDVYVRRFLLGEEVNTSVQKNYPGMEFDSAEWVNWDVPVLQ</sequence>
<evidence type="ECO:0000313" key="1">
    <source>
        <dbReference type="EMBL" id="KAK1146205.1"/>
    </source>
</evidence>
<evidence type="ECO:0000313" key="2">
    <source>
        <dbReference type="Proteomes" id="UP001177260"/>
    </source>
</evidence>
<protein>
    <submittedName>
        <fullName evidence="1">Carbohydrate-binding module 1</fullName>
    </submittedName>
</protein>
<organism evidence="1 2">
    <name type="scientific">Aspergillus melleus</name>
    <dbReference type="NCBI Taxonomy" id="138277"/>
    <lineage>
        <taxon>Eukaryota</taxon>
        <taxon>Fungi</taxon>
        <taxon>Dikarya</taxon>
        <taxon>Ascomycota</taxon>
        <taxon>Pezizomycotina</taxon>
        <taxon>Eurotiomycetes</taxon>
        <taxon>Eurotiomycetidae</taxon>
        <taxon>Eurotiales</taxon>
        <taxon>Aspergillaceae</taxon>
        <taxon>Aspergillus</taxon>
        <taxon>Aspergillus subgen. Circumdati</taxon>
    </lineage>
</organism>
<name>A0ACC3B713_9EURO</name>